<dbReference type="KEGG" id="mde:101894632"/>
<keyword evidence="1" id="KW-0472">Membrane</keyword>
<name>A0A1I8N483_MUSDO</name>
<accession>A0A1I8N483</accession>
<keyword evidence="3" id="KW-1185">Reference proteome</keyword>
<gene>
    <name evidence="2" type="primary">101894632</name>
    <name evidence="4" type="synonym">LOC101894632</name>
</gene>
<sequence>MKKVWHKPLHTRKKWKEMSVGRKVIYYMRPFVENLIEVWLEPLPFPTIFKIFYTCVIIFLFFLMLPILYPIIVVICFYGLLQYFVQSTLQLEFPRGLNIIGFVQYIFALKISNESYEEILKLYMDKYRYGITALASCVDYIRLAITVFWE</sequence>
<evidence type="ECO:0000313" key="2">
    <source>
        <dbReference type="EnsemblMetazoa" id="MDOA011379-PA"/>
    </source>
</evidence>
<feature type="transmembrane region" description="Helical" evidence="1">
    <location>
        <begin position="51"/>
        <end position="81"/>
    </location>
</feature>
<dbReference type="VEuPathDB" id="VectorBase:MDOA011379"/>
<dbReference type="eggNOG" id="ENOG502TDSY">
    <property type="taxonomic scope" value="Eukaryota"/>
</dbReference>
<keyword evidence="1" id="KW-0812">Transmembrane</keyword>
<dbReference type="Proteomes" id="UP001652621">
    <property type="component" value="Unplaced"/>
</dbReference>
<dbReference type="VEuPathDB" id="VectorBase:MDOMA2_005988"/>
<evidence type="ECO:0000256" key="1">
    <source>
        <dbReference type="SAM" id="Phobius"/>
    </source>
</evidence>
<dbReference type="GeneID" id="101894632"/>
<organism evidence="2">
    <name type="scientific">Musca domestica</name>
    <name type="common">House fly</name>
    <dbReference type="NCBI Taxonomy" id="7370"/>
    <lineage>
        <taxon>Eukaryota</taxon>
        <taxon>Metazoa</taxon>
        <taxon>Ecdysozoa</taxon>
        <taxon>Arthropoda</taxon>
        <taxon>Hexapoda</taxon>
        <taxon>Insecta</taxon>
        <taxon>Pterygota</taxon>
        <taxon>Neoptera</taxon>
        <taxon>Endopterygota</taxon>
        <taxon>Diptera</taxon>
        <taxon>Brachycera</taxon>
        <taxon>Muscomorpha</taxon>
        <taxon>Muscoidea</taxon>
        <taxon>Muscidae</taxon>
        <taxon>Musca</taxon>
    </lineage>
</organism>
<keyword evidence="1" id="KW-1133">Transmembrane helix</keyword>
<proteinExistence type="predicted"/>
<dbReference type="RefSeq" id="XP_005174897.2">
    <property type="nucleotide sequence ID" value="XM_005174840.3"/>
</dbReference>
<evidence type="ECO:0000313" key="3">
    <source>
        <dbReference type="Proteomes" id="UP001652621"/>
    </source>
</evidence>
<dbReference type="AlphaFoldDB" id="A0A1I8N483"/>
<protein>
    <submittedName>
        <fullName evidence="4">Uncharacterized protein LOC101894632</fullName>
    </submittedName>
</protein>
<reference evidence="2" key="1">
    <citation type="submission" date="2020-05" db="UniProtKB">
        <authorList>
            <consortium name="EnsemblMetazoa"/>
        </authorList>
    </citation>
    <scope>IDENTIFICATION</scope>
    <source>
        <strain evidence="2">Aabys</strain>
    </source>
</reference>
<dbReference type="EnsemblMetazoa" id="MDOA011379-RA">
    <property type="protein sequence ID" value="MDOA011379-PA"/>
    <property type="gene ID" value="MDOA011379"/>
</dbReference>
<evidence type="ECO:0000313" key="4">
    <source>
        <dbReference type="RefSeq" id="XP_005174897.2"/>
    </source>
</evidence>
<reference evidence="4" key="2">
    <citation type="submission" date="2025-04" db="UniProtKB">
        <authorList>
            <consortium name="RefSeq"/>
        </authorList>
    </citation>
    <scope>IDENTIFICATION</scope>
    <source>
        <strain evidence="4">Aabys</strain>
    </source>
</reference>
<dbReference type="OrthoDB" id="7243985at2759"/>